<evidence type="ECO:0000313" key="2">
    <source>
        <dbReference type="EMBL" id="EDX76992.1"/>
    </source>
</evidence>
<dbReference type="RefSeq" id="WP_006099949.1">
    <property type="nucleotide sequence ID" value="NZ_DS989845.1"/>
</dbReference>
<proteinExistence type="predicted"/>
<dbReference type="HOGENOM" id="CLU_1674906_0_0_3"/>
<dbReference type="Proteomes" id="UP000003835">
    <property type="component" value="Unassembled WGS sequence"/>
</dbReference>
<dbReference type="EMBL" id="DS989845">
    <property type="protein sequence ID" value="EDX76992.1"/>
    <property type="molecule type" value="Genomic_DNA"/>
</dbReference>
<feature type="region of interest" description="Disordered" evidence="1">
    <location>
        <begin position="53"/>
        <end position="72"/>
    </location>
</feature>
<evidence type="ECO:0000313" key="3">
    <source>
        <dbReference type="Proteomes" id="UP000003835"/>
    </source>
</evidence>
<accession>B4VMC3</accession>
<name>B4VMC3_9CYAN</name>
<dbReference type="eggNOG" id="ENOG5032YNY">
    <property type="taxonomic scope" value="Bacteria"/>
</dbReference>
<evidence type="ECO:0000256" key="1">
    <source>
        <dbReference type="SAM" id="MobiDB-lite"/>
    </source>
</evidence>
<protein>
    <submittedName>
        <fullName evidence="2">Uncharacterized protein</fullName>
    </submittedName>
</protein>
<organism evidence="2 3">
    <name type="scientific">Coleofasciculus chthonoplastes PCC 7420</name>
    <dbReference type="NCBI Taxonomy" id="118168"/>
    <lineage>
        <taxon>Bacteria</taxon>
        <taxon>Bacillati</taxon>
        <taxon>Cyanobacteriota</taxon>
        <taxon>Cyanophyceae</taxon>
        <taxon>Coleofasciculales</taxon>
        <taxon>Coleofasciculaceae</taxon>
        <taxon>Coleofasciculus</taxon>
    </lineage>
</organism>
<gene>
    <name evidence="2" type="ORF">MC7420_1995</name>
</gene>
<feature type="compositionally biased region" description="Low complexity" evidence="1">
    <location>
        <begin position="53"/>
        <end position="63"/>
    </location>
</feature>
<reference evidence="2 3" key="1">
    <citation type="submission" date="2008-07" db="EMBL/GenBank/DDBJ databases">
        <authorList>
            <person name="Tandeau de Marsac N."/>
            <person name="Ferriera S."/>
            <person name="Johnson J."/>
            <person name="Kravitz S."/>
            <person name="Beeson K."/>
            <person name="Sutton G."/>
            <person name="Rogers Y.-H."/>
            <person name="Friedman R."/>
            <person name="Frazier M."/>
            <person name="Venter J.C."/>
        </authorList>
    </citation>
    <scope>NUCLEOTIDE SEQUENCE [LARGE SCALE GENOMIC DNA]</scope>
    <source>
        <strain evidence="2 3">PCC 7420</strain>
    </source>
</reference>
<dbReference type="STRING" id="118168.MC7420_1995"/>
<dbReference type="OrthoDB" id="573762at2"/>
<sequence length="157" mass="17146">MQRLYVRARLQGFPPIPVSFILYLSLDRKAIYDFAIFTFNSAFPAFAAPPQAAVDSSQSSQQPNNEKVTTSAVGSQYQGIEYVESSRGGKELSDSQIQDKIESDISENLVAGVASGAVRLTGTVKDQATARKYIEQIKDIPGVHEITFDLALEDIPS</sequence>
<dbReference type="AlphaFoldDB" id="B4VMC3"/>
<keyword evidence="3" id="KW-1185">Reference proteome</keyword>